<reference evidence="2 3" key="1">
    <citation type="journal article" date="2023" name="G3 (Bethesda)">
        <title>A chromosome-level genome assembly of Zasmidium syzygii isolated from banana leaves.</title>
        <authorList>
            <person name="van Westerhoven A.C."/>
            <person name="Mehrabi R."/>
            <person name="Talebi R."/>
            <person name="Steentjes M.B.F."/>
            <person name="Corcolon B."/>
            <person name="Chong P.A."/>
            <person name="Kema G.H.J."/>
            <person name="Seidl M.F."/>
        </authorList>
    </citation>
    <scope>NUCLEOTIDE SEQUENCE [LARGE SCALE GENOMIC DNA]</scope>
    <source>
        <strain evidence="2 3">P124</strain>
    </source>
</reference>
<feature type="compositionally biased region" description="Polar residues" evidence="1">
    <location>
        <begin position="247"/>
        <end position="282"/>
    </location>
</feature>
<feature type="region of interest" description="Disordered" evidence="1">
    <location>
        <begin position="245"/>
        <end position="423"/>
    </location>
</feature>
<evidence type="ECO:0000313" key="3">
    <source>
        <dbReference type="Proteomes" id="UP001305779"/>
    </source>
</evidence>
<dbReference type="Proteomes" id="UP001305779">
    <property type="component" value="Unassembled WGS sequence"/>
</dbReference>
<feature type="region of interest" description="Disordered" evidence="1">
    <location>
        <begin position="842"/>
        <end position="891"/>
    </location>
</feature>
<organism evidence="2 3">
    <name type="scientific">Zasmidium cellare</name>
    <name type="common">Wine cellar mold</name>
    <name type="synonym">Racodium cellare</name>
    <dbReference type="NCBI Taxonomy" id="395010"/>
    <lineage>
        <taxon>Eukaryota</taxon>
        <taxon>Fungi</taxon>
        <taxon>Dikarya</taxon>
        <taxon>Ascomycota</taxon>
        <taxon>Pezizomycotina</taxon>
        <taxon>Dothideomycetes</taxon>
        <taxon>Dothideomycetidae</taxon>
        <taxon>Mycosphaerellales</taxon>
        <taxon>Mycosphaerellaceae</taxon>
        <taxon>Zasmidium</taxon>
    </lineage>
</organism>
<keyword evidence="3" id="KW-1185">Reference proteome</keyword>
<evidence type="ECO:0000313" key="2">
    <source>
        <dbReference type="EMBL" id="KAK4494667.1"/>
    </source>
</evidence>
<feature type="compositionally biased region" description="Low complexity" evidence="1">
    <location>
        <begin position="851"/>
        <end position="871"/>
    </location>
</feature>
<feature type="compositionally biased region" description="Basic and acidic residues" evidence="1">
    <location>
        <begin position="369"/>
        <end position="382"/>
    </location>
</feature>
<gene>
    <name evidence="2" type="ORF">PRZ48_014023</name>
</gene>
<feature type="compositionally biased region" description="Polar residues" evidence="1">
    <location>
        <begin position="411"/>
        <end position="423"/>
    </location>
</feature>
<proteinExistence type="predicted"/>
<accession>A0ABR0DZR2</accession>
<evidence type="ECO:0000256" key="1">
    <source>
        <dbReference type="SAM" id="MobiDB-lite"/>
    </source>
</evidence>
<feature type="compositionally biased region" description="Basic and acidic residues" evidence="1">
    <location>
        <begin position="513"/>
        <end position="528"/>
    </location>
</feature>
<feature type="compositionally biased region" description="Polar residues" evidence="1">
    <location>
        <begin position="321"/>
        <end position="364"/>
    </location>
</feature>
<sequence length="891" mass="97815">MDSTNGDENRSPWSQWMFENGYRPADEPYVAPEEGISAIELEILALADFVRDNDPNNISTENALEAAPTSQQEPALSGQQNSHQSTDAVNQPLVAPPSPQTQADESTQGFSFSAVENRDRTTTPSQEGGDDADEGDRSLFGESPRQLQAMDAPEDELDETERAPVNTFEEDPYNATPQRDIEPDYAPAATLGNLTTPVQDTPLIDGDWGLTAALPQAGADLDINSFFDDDVLQNARRIQNALHGSFEPSNAPMQPATQTPATQDVQPQMNSPTGLATLSVPPSNAPFVRNPQTGQVPRPGLQWFGTGAGGQPVNFQGPYRQGQQQHFGAGNSPLSTPASSHPSGVSSTASTPSRQTNPAAQSAGSRIMTEGERRREAREIGKRMAPLQPRPITPASKGTPGPKPNKKRTKPSNFDTPTSETLSPASIGAMQSFATHPPAQQQPPQRYVDHEWQRSFEHTGSMTAPARPMGTAPMMTSNTQAVRPAIHSRASIHTNADGEDAYASSSSSVSARTGEKRKANSEPKGEAIKRARMLSGMVDDTVRNVQQRLDYFKRTSMPADFAANAASAIERIVDLKDAEDFLRGASRQTKYYKLRIPDGTDNEQQVQGELLEDIRKKMVANIQEAPMPAPNEHKYHEEYDYDHDNQHKDLMRKIVNHQNHLYAASKVRILIEAVKDVHKRGLKMPQLNAAKFDTQAKIIDPYLPKDAETQSCTKKVDQSLTCIERLVKIAEAIRVNKWLANDIMRGSGGDDWTVLICNPAQALELKATNWESNHKKKLEKNGKSKTAVQSLTHPGEQQATQQATQPIQPQSTQPHAQHATQPIQPQYTQLHTQQAMQPIQPQYTQPHAQHATQPSQPQATRPRTQQAAQRRVYTGLPPGVNAVVIDSDYED</sequence>
<dbReference type="EMBL" id="JAXOVC010000013">
    <property type="protein sequence ID" value="KAK4494667.1"/>
    <property type="molecule type" value="Genomic_DNA"/>
</dbReference>
<feature type="region of interest" description="Disordered" evidence="1">
    <location>
        <begin position="774"/>
        <end position="822"/>
    </location>
</feature>
<comment type="caution">
    <text evidence="2">The sequence shown here is derived from an EMBL/GenBank/DDBJ whole genome shotgun (WGS) entry which is preliminary data.</text>
</comment>
<name>A0ABR0DZR2_ZASCE</name>
<feature type="compositionally biased region" description="Low complexity" evidence="1">
    <location>
        <begin position="797"/>
        <end position="814"/>
    </location>
</feature>
<protein>
    <submittedName>
        <fullName evidence="2">Uncharacterized protein</fullName>
    </submittedName>
</protein>
<feature type="region of interest" description="Disordered" evidence="1">
    <location>
        <begin position="494"/>
        <end position="528"/>
    </location>
</feature>
<feature type="compositionally biased region" description="Polar residues" evidence="1">
    <location>
        <begin position="100"/>
        <end position="111"/>
    </location>
</feature>
<feature type="compositionally biased region" description="Polar residues" evidence="1">
    <location>
        <begin position="55"/>
        <end position="89"/>
    </location>
</feature>
<feature type="region of interest" description="Disordered" evidence="1">
    <location>
        <begin position="52"/>
        <end position="193"/>
    </location>
</feature>